<protein>
    <recommendedName>
        <fullName evidence="3">Ribosomal protein L22</fullName>
    </recommendedName>
</protein>
<dbReference type="EMBL" id="JAUFQU010000063">
    <property type="protein sequence ID" value="MDN3709845.1"/>
    <property type="molecule type" value="Genomic_DNA"/>
</dbReference>
<comment type="caution">
    <text evidence="1">The sequence shown here is derived from an EMBL/GenBank/DDBJ whole genome shotgun (WGS) entry which is preliminary data.</text>
</comment>
<dbReference type="Proteomes" id="UP001242368">
    <property type="component" value="Unassembled WGS sequence"/>
</dbReference>
<evidence type="ECO:0000313" key="2">
    <source>
        <dbReference type="Proteomes" id="UP001242368"/>
    </source>
</evidence>
<sequence length="46" mass="5404">MPPRRLSLMAEELLGKSAKQMISEKVINESIRILRLYTSYHCRNNL</sequence>
<proteinExistence type="predicted"/>
<reference evidence="2" key="1">
    <citation type="journal article" date="2019" name="Int. J. Syst. Evol. Microbiol.">
        <title>The Global Catalogue of Microorganisms (GCM) 10K type strain sequencing project: providing services to taxonomists for standard genome sequencing and annotation.</title>
        <authorList>
            <consortium name="The Broad Institute Genomics Platform"/>
            <consortium name="The Broad Institute Genome Sequencing Center for Infectious Disease"/>
            <person name="Wu L."/>
            <person name="Ma J."/>
        </authorList>
    </citation>
    <scope>NUCLEOTIDE SEQUENCE [LARGE SCALE GENOMIC DNA]</scope>
    <source>
        <strain evidence="2">CECT 7184</strain>
    </source>
</reference>
<keyword evidence="2" id="KW-1185">Reference proteome</keyword>
<dbReference type="RefSeq" id="WP_290365254.1">
    <property type="nucleotide sequence ID" value="NZ_JAUFQU010000063.1"/>
</dbReference>
<evidence type="ECO:0008006" key="3">
    <source>
        <dbReference type="Google" id="ProtNLM"/>
    </source>
</evidence>
<name>A0ABT8D027_9FLAO</name>
<accession>A0ABT8D027</accession>
<gene>
    <name evidence="1" type="ORF">QW060_23205</name>
</gene>
<organism evidence="1 2">
    <name type="scientific">Paenimyroides ceti</name>
    <dbReference type="NCBI Taxonomy" id="395087"/>
    <lineage>
        <taxon>Bacteria</taxon>
        <taxon>Pseudomonadati</taxon>
        <taxon>Bacteroidota</taxon>
        <taxon>Flavobacteriia</taxon>
        <taxon>Flavobacteriales</taxon>
        <taxon>Flavobacteriaceae</taxon>
        <taxon>Paenimyroides</taxon>
    </lineage>
</organism>
<evidence type="ECO:0000313" key="1">
    <source>
        <dbReference type="EMBL" id="MDN3709845.1"/>
    </source>
</evidence>